<dbReference type="InterPro" id="IPR014371">
    <property type="entry name" value="Oat_ACAT_DAG_ARE"/>
</dbReference>
<dbReference type="EMBL" id="JANCYW010000012">
    <property type="protein sequence ID" value="KAK4537332.1"/>
    <property type="molecule type" value="Genomic_DNA"/>
</dbReference>
<organism evidence="11 12">
    <name type="scientific">Cyanidium caldarium</name>
    <name type="common">Red alga</name>
    <dbReference type="NCBI Taxonomy" id="2771"/>
    <lineage>
        <taxon>Eukaryota</taxon>
        <taxon>Rhodophyta</taxon>
        <taxon>Bangiophyceae</taxon>
        <taxon>Cyanidiales</taxon>
        <taxon>Cyanidiaceae</taxon>
        <taxon>Cyanidium</taxon>
    </lineage>
</organism>
<dbReference type="AlphaFoldDB" id="A0AAV9IYD9"/>
<dbReference type="InterPro" id="IPR004299">
    <property type="entry name" value="MBOAT_fam"/>
</dbReference>
<accession>A0AAV9IYD9</accession>
<keyword evidence="5" id="KW-0256">Endoplasmic reticulum</keyword>
<name>A0AAV9IYD9_CYACA</name>
<keyword evidence="3" id="KW-0808">Transferase</keyword>
<keyword evidence="6 10" id="KW-1133">Transmembrane helix</keyword>
<evidence type="ECO:0000256" key="3">
    <source>
        <dbReference type="ARBA" id="ARBA00022679"/>
    </source>
</evidence>
<keyword evidence="4 10" id="KW-0812">Transmembrane</keyword>
<sequence>MDDSVEGRALHRARERRERREQVLEGDDRGPSDLHSPSPVRQRSAKQVATFHTHGRSTPGWRPPRKGSMDVQPSLMEEVTSQLLRYEPPSAQFWDPATVTWSALWGFMNLTYVMIAVAALRILLLNYLRSEPILDMEFLEWSLEGAVDTLALYALMVLGSLSVFALHWLAAHQYISVPLREMLYRFASGVHLLVPYKVFLNRSLSPVPAFFIALQSMVLLMKHHSYYINLRALQIESGGLHPERVRLRDFLYFLVVPTLVYRVDGYPQSPKIRPLFLVNRTLQALGCMFLIYEVVVYSMLPEFKRVNEVPTLQFVVDLMMPAVLLWILLFVATFEVILNVFAEVTYFGDRRFYNDWWNSINLGEFSRKWNRPVHDWLYMHVYQPLLRRGYGKVVAQSCVFLFSAVFHELILSITFLRVRIYLFALMILQIPMITAMSGLPLHSDKHRWMRRAANIWFWFGMFLGPALLFLIYCKDYYQEHERA</sequence>
<feature type="transmembrane region" description="Helical" evidence="10">
    <location>
        <begin position="281"/>
        <end position="300"/>
    </location>
</feature>
<feature type="transmembrane region" description="Helical" evidence="10">
    <location>
        <begin position="420"/>
        <end position="441"/>
    </location>
</feature>
<gene>
    <name evidence="11" type="ORF">CDCA_CDCA12G3357</name>
</gene>
<evidence type="ECO:0000256" key="4">
    <source>
        <dbReference type="ARBA" id="ARBA00022692"/>
    </source>
</evidence>
<proteinExistence type="inferred from homology"/>
<evidence type="ECO:0000256" key="8">
    <source>
        <dbReference type="ARBA" id="ARBA00023315"/>
    </source>
</evidence>
<dbReference type="Pfam" id="PF03062">
    <property type="entry name" value="MBOAT"/>
    <property type="match status" value="1"/>
</dbReference>
<evidence type="ECO:0000313" key="11">
    <source>
        <dbReference type="EMBL" id="KAK4537332.1"/>
    </source>
</evidence>
<feature type="transmembrane region" description="Helical" evidence="10">
    <location>
        <begin position="150"/>
        <end position="170"/>
    </location>
</feature>
<comment type="caution">
    <text evidence="11">The sequence shown here is derived from an EMBL/GenBank/DDBJ whole genome shotgun (WGS) entry which is preliminary data.</text>
</comment>
<protein>
    <recommendedName>
        <fullName evidence="13">O-acyltransferase</fullName>
    </recommendedName>
</protein>
<evidence type="ECO:0000256" key="1">
    <source>
        <dbReference type="ARBA" id="ARBA00004477"/>
    </source>
</evidence>
<evidence type="ECO:0000256" key="7">
    <source>
        <dbReference type="ARBA" id="ARBA00023136"/>
    </source>
</evidence>
<feature type="region of interest" description="Disordered" evidence="9">
    <location>
        <begin position="1"/>
        <end position="70"/>
    </location>
</feature>
<keyword evidence="7 10" id="KW-0472">Membrane</keyword>
<evidence type="ECO:0000313" key="12">
    <source>
        <dbReference type="Proteomes" id="UP001301350"/>
    </source>
</evidence>
<feature type="transmembrane region" description="Helical" evidence="10">
    <location>
        <begin position="393"/>
        <end position="414"/>
    </location>
</feature>
<feature type="transmembrane region" description="Helical" evidence="10">
    <location>
        <begin position="320"/>
        <end position="342"/>
    </location>
</feature>
<feature type="compositionally biased region" description="Basic and acidic residues" evidence="9">
    <location>
        <begin position="15"/>
        <end position="32"/>
    </location>
</feature>
<keyword evidence="8" id="KW-0012">Acyltransferase</keyword>
<dbReference type="Proteomes" id="UP001301350">
    <property type="component" value="Unassembled WGS sequence"/>
</dbReference>
<evidence type="ECO:0008006" key="13">
    <source>
        <dbReference type="Google" id="ProtNLM"/>
    </source>
</evidence>
<dbReference type="GO" id="GO:0008374">
    <property type="term" value="F:O-acyltransferase activity"/>
    <property type="evidence" value="ECO:0007669"/>
    <property type="project" value="InterPro"/>
</dbReference>
<dbReference type="PANTHER" id="PTHR10408">
    <property type="entry name" value="STEROL O-ACYLTRANSFERASE"/>
    <property type="match status" value="1"/>
</dbReference>
<evidence type="ECO:0000256" key="2">
    <source>
        <dbReference type="ARBA" id="ARBA00009010"/>
    </source>
</evidence>
<reference evidence="11 12" key="1">
    <citation type="submission" date="2022-07" db="EMBL/GenBank/DDBJ databases">
        <title>Genome-wide signatures of adaptation to extreme environments.</title>
        <authorList>
            <person name="Cho C.H."/>
            <person name="Yoon H.S."/>
        </authorList>
    </citation>
    <scope>NUCLEOTIDE SEQUENCE [LARGE SCALE GENOMIC DNA]</scope>
    <source>
        <strain evidence="11 12">DBV 063 E5</strain>
    </source>
</reference>
<keyword evidence="12" id="KW-1185">Reference proteome</keyword>
<feature type="transmembrane region" description="Helical" evidence="10">
    <location>
        <begin position="110"/>
        <end position="130"/>
    </location>
</feature>
<evidence type="ECO:0000256" key="6">
    <source>
        <dbReference type="ARBA" id="ARBA00022989"/>
    </source>
</evidence>
<feature type="transmembrane region" description="Helical" evidence="10">
    <location>
        <begin position="453"/>
        <end position="472"/>
    </location>
</feature>
<comment type="similarity">
    <text evidence="2">Belongs to the membrane-bound acyltransferase family. Sterol o-acyltransferase subfamily.</text>
</comment>
<evidence type="ECO:0000256" key="10">
    <source>
        <dbReference type="SAM" id="Phobius"/>
    </source>
</evidence>
<evidence type="ECO:0000256" key="9">
    <source>
        <dbReference type="SAM" id="MobiDB-lite"/>
    </source>
</evidence>
<evidence type="ECO:0000256" key="5">
    <source>
        <dbReference type="ARBA" id="ARBA00022824"/>
    </source>
</evidence>
<comment type="subcellular location">
    <subcellularLocation>
        <location evidence="1">Endoplasmic reticulum membrane</location>
        <topology evidence="1">Multi-pass membrane protein</topology>
    </subcellularLocation>
</comment>
<dbReference type="GO" id="GO:0005789">
    <property type="term" value="C:endoplasmic reticulum membrane"/>
    <property type="evidence" value="ECO:0007669"/>
    <property type="project" value="UniProtKB-SubCell"/>
</dbReference>